<reference evidence="3" key="1">
    <citation type="submission" date="2020-07" db="EMBL/GenBank/DDBJ databases">
        <authorList>
            <person name="Lin J."/>
        </authorList>
    </citation>
    <scope>NUCLEOTIDE SEQUENCE</scope>
</reference>
<dbReference type="GO" id="GO:0008270">
    <property type="term" value="F:zinc ion binding"/>
    <property type="evidence" value="ECO:0007669"/>
    <property type="project" value="InterPro"/>
</dbReference>
<evidence type="ECO:0000259" key="2">
    <source>
        <dbReference type="SMART" id="SM00343"/>
    </source>
</evidence>
<proteinExistence type="predicted"/>
<dbReference type="InterPro" id="IPR001878">
    <property type="entry name" value="Znf_CCHC"/>
</dbReference>
<dbReference type="SMART" id="SM00343">
    <property type="entry name" value="ZnF_C2HC"/>
    <property type="match status" value="2"/>
</dbReference>
<dbReference type="InterPro" id="IPR036875">
    <property type="entry name" value="Znf_CCHC_sf"/>
</dbReference>
<gene>
    <name evidence="3" type="ORF">CB5_LOCUS17649</name>
</gene>
<feature type="region of interest" description="Disordered" evidence="1">
    <location>
        <begin position="91"/>
        <end position="114"/>
    </location>
</feature>
<dbReference type="EMBL" id="LR862152">
    <property type="protein sequence ID" value="CAD1834438.1"/>
    <property type="molecule type" value="Genomic_DNA"/>
</dbReference>
<organism evidence="3">
    <name type="scientific">Ananas comosus var. bracteatus</name>
    <name type="common">red pineapple</name>
    <dbReference type="NCBI Taxonomy" id="296719"/>
    <lineage>
        <taxon>Eukaryota</taxon>
        <taxon>Viridiplantae</taxon>
        <taxon>Streptophyta</taxon>
        <taxon>Embryophyta</taxon>
        <taxon>Tracheophyta</taxon>
        <taxon>Spermatophyta</taxon>
        <taxon>Magnoliopsida</taxon>
        <taxon>Liliopsida</taxon>
        <taxon>Poales</taxon>
        <taxon>Bromeliaceae</taxon>
        <taxon>Bromelioideae</taxon>
        <taxon>Ananas</taxon>
    </lineage>
</organism>
<dbReference type="GO" id="GO:0003676">
    <property type="term" value="F:nucleic acid binding"/>
    <property type="evidence" value="ECO:0007669"/>
    <property type="project" value="InterPro"/>
</dbReference>
<accession>A0A6V7PUT0</accession>
<evidence type="ECO:0000313" key="3">
    <source>
        <dbReference type="EMBL" id="CAD1834438.1"/>
    </source>
</evidence>
<dbReference type="Gene3D" id="4.10.60.10">
    <property type="entry name" value="Zinc finger, CCHC-type"/>
    <property type="match status" value="1"/>
</dbReference>
<feature type="domain" description="CCHC-type" evidence="2">
    <location>
        <begin position="178"/>
        <end position="194"/>
    </location>
</feature>
<protein>
    <recommendedName>
        <fullName evidence="2">CCHC-type domain-containing protein</fullName>
    </recommendedName>
</protein>
<evidence type="ECO:0000256" key="1">
    <source>
        <dbReference type="SAM" id="MobiDB-lite"/>
    </source>
</evidence>
<dbReference type="AlphaFoldDB" id="A0A6V7PUT0"/>
<dbReference type="SUPFAM" id="SSF57756">
    <property type="entry name" value="Retrovirus zinc finger-like domains"/>
    <property type="match status" value="1"/>
</dbReference>
<sequence length="223" mass="25441">MANNKRDHRPHDIRGASPTSRINGDIERHFRLLKEKAGGKIPSEALLQAEESTHVKEAKDHKEKKTKLNVVWVDHIGKSLISSCPLNDNYPTESIGERRPYSAPHLPKKDNMRRPSITQDREKGILQGSEFSLKRTYKEALLGSPVHPRRFQPPPPPSLCYSPPRCVLLRRLSTSEGRCFRCLAKDHQVQQCRDPIPCAECFKTGHILRNCRTRSTQSLPRMA</sequence>
<name>A0A6V7PUT0_ANACO</name>
<feature type="region of interest" description="Disordered" evidence="1">
    <location>
        <begin position="1"/>
        <end position="24"/>
    </location>
</feature>
<feature type="domain" description="CCHC-type" evidence="2">
    <location>
        <begin position="197"/>
        <end position="213"/>
    </location>
</feature>